<feature type="non-terminal residue" evidence="4">
    <location>
        <position position="1"/>
    </location>
</feature>
<evidence type="ECO:0000256" key="3">
    <source>
        <dbReference type="RuleBase" id="RU368010"/>
    </source>
</evidence>
<keyword evidence="3" id="KW-0445">Lipid transport</keyword>
<dbReference type="GO" id="GO:1990745">
    <property type="term" value="C:EARP complex"/>
    <property type="evidence" value="ECO:0007669"/>
    <property type="project" value="TreeGrafter"/>
</dbReference>
<dbReference type="GO" id="GO:0048193">
    <property type="term" value="P:Golgi vesicle transport"/>
    <property type="evidence" value="ECO:0007669"/>
    <property type="project" value="TreeGrafter"/>
</dbReference>
<proteinExistence type="inferred from homology"/>
<organism evidence="4 5">
    <name type="scientific">Strongylus vulgaris</name>
    <name type="common">Blood worm</name>
    <dbReference type="NCBI Taxonomy" id="40348"/>
    <lineage>
        <taxon>Eukaryota</taxon>
        <taxon>Metazoa</taxon>
        <taxon>Ecdysozoa</taxon>
        <taxon>Nematoda</taxon>
        <taxon>Chromadorea</taxon>
        <taxon>Rhabditida</taxon>
        <taxon>Rhabditina</taxon>
        <taxon>Rhabditomorpha</taxon>
        <taxon>Strongyloidea</taxon>
        <taxon>Strongylidae</taxon>
        <taxon>Strongylus</taxon>
    </lineage>
</organism>
<dbReference type="AlphaFoldDB" id="A0A3P7KK72"/>
<keyword evidence="3" id="KW-0333">Golgi apparatus</keyword>
<dbReference type="GO" id="GO:0016020">
    <property type="term" value="C:membrane"/>
    <property type="evidence" value="ECO:0007669"/>
    <property type="project" value="TreeGrafter"/>
</dbReference>
<comment type="subunit">
    <text evidence="3">Component of the Golgi-associated retrograde protein (GARP) complex.</text>
</comment>
<dbReference type="EMBL" id="UYYB01019774">
    <property type="protein sequence ID" value="VDM71305.1"/>
    <property type="molecule type" value="Genomic_DNA"/>
</dbReference>
<gene>
    <name evidence="4" type="ORF">SVUK_LOCUS6303</name>
</gene>
<dbReference type="GO" id="GO:0007030">
    <property type="term" value="P:Golgi organization"/>
    <property type="evidence" value="ECO:0007669"/>
    <property type="project" value="UniProtKB-UniRule"/>
</dbReference>
<reference evidence="4 5" key="1">
    <citation type="submission" date="2018-11" db="EMBL/GenBank/DDBJ databases">
        <authorList>
            <consortium name="Pathogen Informatics"/>
        </authorList>
    </citation>
    <scope>NUCLEOTIDE SEQUENCE [LARGE SCALE GENOMIC DNA]</scope>
</reference>
<dbReference type="GO" id="GO:0000938">
    <property type="term" value="C:GARP complex"/>
    <property type="evidence" value="ECO:0007669"/>
    <property type="project" value="UniProtKB-UniRule"/>
</dbReference>
<dbReference type="GO" id="GO:0015031">
    <property type="term" value="P:protein transport"/>
    <property type="evidence" value="ECO:0007669"/>
    <property type="project" value="UniProtKB-UniRule"/>
</dbReference>
<accession>A0A3P7KK72</accession>
<protein>
    <recommendedName>
        <fullName evidence="2 3">Vacuolar protein sorting-associated protein 51 homolog</fullName>
    </recommendedName>
</protein>
<dbReference type="InterPro" id="IPR014812">
    <property type="entry name" value="Vps51"/>
</dbReference>
<evidence type="ECO:0000256" key="2">
    <source>
        <dbReference type="ARBA" id="ARBA00016122"/>
    </source>
</evidence>
<comment type="subcellular location">
    <subcellularLocation>
        <location evidence="3">Golgi apparatus</location>
        <location evidence="3">trans-Golgi network</location>
    </subcellularLocation>
</comment>
<name>A0A3P7KK72_STRVU</name>
<dbReference type="PANTHER" id="PTHR15954:SF4">
    <property type="entry name" value="VACUOLAR PROTEIN SORTING-ASSOCIATED PROTEIN 51 HOMOLOG"/>
    <property type="match status" value="1"/>
</dbReference>
<dbReference type="GO" id="GO:0032456">
    <property type="term" value="P:endocytic recycling"/>
    <property type="evidence" value="ECO:0007669"/>
    <property type="project" value="TreeGrafter"/>
</dbReference>
<dbReference type="GO" id="GO:0005829">
    <property type="term" value="C:cytosol"/>
    <property type="evidence" value="ECO:0007669"/>
    <property type="project" value="GOC"/>
</dbReference>
<keyword evidence="3" id="KW-0813">Transport</keyword>
<dbReference type="GO" id="GO:0042147">
    <property type="term" value="P:retrograde transport, endosome to Golgi"/>
    <property type="evidence" value="ECO:0007669"/>
    <property type="project" value="UniProtKB-UniRule"/>
</dbReference>
<evidence type="ECO:0000256" key="1">
    <source>
        <dbReference type="ARBA" id="ARBA00006080"/>
    </source>
</evidence>
<dbReference type="Proteomes" id="UP000270094">
    <property type="component" value="Unassembled WGS sequence"/>
</dbReference>
<evidence type="ECO:0000313" key="4">
    <source>
        <dbReference type="EMBL" id="VDM71305.1"/>
    </source>
</evidence>
<dbReference type="OrthoDB" id="203678at2759"/>
<dbReference type="GO" id="GO:0007041">
    <property type="term" value="P:lysosomal transport"/>
    <property type="evidence" value="ECO:0007669"/>
    <property type="project" value="TreeGrafter"/>
</dbReference>
<dbReference type="GO" id="GO:0006869">
    <property type="term" value="P:lipid transport"/>
    <property type="evidence" value="ECO:0007669"/>
    <property type="project" value="UniProtKB-UniRule"/>
</dbReference>
<comment type="function">
    <text evidence="3">Acts as component of the GARP complex that is involved in retrograde transport from early and late endosomes to the trans-Golgi network (TGN).</text>
</comment>
<dbReference type="PANTHER" id="PTHR15954">
    <property type="entry name" value="VACUOLAR PROTEIN SORTING-ASSOCIATED PROTEIN 51 HOMOLOG"/>
    <property type="match status" value="1"/>
</dbReference>
<keyword evidence="5" id="KW-1185">Reference proteome</keyword>
<sequence>NCAHFQFNRASIIGAIVKVVLKSFIESIRLQTYGKFAVEQIQVNVDCYYLQRGVSPLVADEVVVNSMVDQALSSALKRCVSPELIHPSRLRQICDDKKTNKMLSQKVYRGRLSLGKGGVAGRINRRKSSKNTSQFLNVDEDDDDYYWDNGGDAVCNFFFVLIGPRVDYSVAVVII</sequence>
<comment type="similarity">
    <text evidence="1 3">Belongs to the VPS51 family.</text>
</comment>
<keyword evidence="3" id="KW-0653">Protein transport</keyword>
<evidence type="ECO:0000313" key="5">
    <source>
        <dbReference type="Proteomes" id="UP000270094"/>
    </source>
</evidence>